<evidence type="ECO:0000259" key="15">
    <source>
        <dbReference type="Pfam" id="PF00224"/>
    </source>
</evidence>
<dbReference type="NCBIfam" id="NF004978">
    <property type="entry name" value="PRK06354.1"/>
    <property type="match status" value="1"/>
</dbReference>
<protein>
    <recommendedName>
        <fullName evidence="4 13">Pyruvate kinase</fullName>
        <ecNumber evidence="4 13">2.7.1.40</ecNumber>
    </recommendedName>
</protein>
<evidence type="ECO:0000256" key="3">
    <source>
        <dbReference type="ARBA" id="ARBA00008663"/>
    </source>
</evidence>
<evidence type="ECO:0000256" key="10">
    <source>
        <dbReference type="ARBA" id="ARBA00022842"/>
    </source>
</evidence>
<evidence type="ECO:0000256" key="6">
    <source>
        <dbReference type="ARBA" id="ARBA00022723"/>
    </source>
</evidence>
<dbReference type="InterPro" id="IPR015795">
    <property type="entry name" value="Pyrv_Knase_C"/>
</dbReference>
<evidence type="ECO:0000256" key="4">
    <source>
        <dbReference type="ARBA" id="ARBA00012142"/>
    </source>
</evidence>
<evidence type="ECO:0000256" key="7">
    <source>
        <dbReference type="ARBA" id="ARBA00022741"/>
    </source>
</evidence>
<dbReference type="EC" id="2.7.1.40" evidence="4 13"/>
<dbReference type="SUPFAM" id="SSF50800">
    <property type="entry name" value="PK beta-barrel domain-like"/>
    <property type="match status" value="1"/>
</dbReference>
<reference evidence="18" key="1">
    <citation type="journal article" date="2019" name="Int. J. Syst. Evol. Microbiol.">
        <title>The Global Catalogue of Microorganisms (GCM) 10K type strain sequencing project: providing services to taxonomists for standard genome sequencing and annotation.</title>
        <authorList>
            <consortium name="The Broad Institute Genomics Platform"/>
            <consortium name="The Broad Institute Genome Sequencing Center for Infectious Disease"/>
            <person name="Wu L."/>
            <person name="Ma J."/>
        </authorList>
    </citation>
    <scope>NUCLEOTIDE SEQUENCE [LARGE SCALE GENOMIC DNA]</scope>
    <source>
        <strain evidence="18">CGMCC-1.15741</strain>
    </source>
</reference>
<comment type="catalytic activity">
    <reaction evidence="14">
        <text>pyruvate + ATP = phosphoenolpyruvate + ADP + H(+)</text>
        <dbReference type="Rhea" id="RHEA:18157"/>
        <dbReference type="ChEBI" id="CHEBI:15361"/>
        <dbReference type="ChEBI" id="CHEBI:15378"/>
        <dbReference type="ChEBI" id="CHEBI:30616"/>
        <dbReference type="ChEBI" id="CHEBI:58702"/>
        <dbReference type="ChEBI" id="CHEBI:456216"/>
        <dbReference type="EC" id="2.7.1.40"/>
    </reaction>
</comment>
<evidence type="ECO:0000256" key="12">
    <source>
        <dbReference type="ARBA" id="ARBA00023317"/>
    </source>
</evidence>
<evidence type="ECO:0000256" key="1">
    <source>
        <dbReference type="ARBA" id="ARBA00001958"/>
    </source>
</evidence>
<dbReference type="InterPro" id="IPR015806">
    <property type="entry name" value="Pyrv_Knase_insert_dom_sf"/>
</dbReference>
<keyword evidence="6" id="KW-0479">Metal-binding</keyword>
<keyword evidence="12 17" id="KW-0670">Pyruvate</keyword>
<dbReference type="SUPFAM" id="SSF52935">
    <property type="entry name" value="PK C-terminal domain-like"/>
    <property type="match status" value="1"/>
</dbReference>
<dbReference type="InterPro" id="IPR011037">
    <property type="entry name" value="Pyrv_Knase-like_insert_dom_sf"/>
</dbReference>
<dbReference type="Proteomes" id="UP001596303">
    <property type="component" value="Unassembled WGS sequence"/>
</dbReference>
<keyword evidence="8 14" id="KW-0418">Kinase</keyword>
<evidence type="ECO:0000313" key="18">
    <source>
        <dbReference type="Proteomes" id="UP001596303"/>
    </source>
</evidence>
<name>A0ABW1S8Q7_9PROT</name>
<keyword evidence="18" id="KW-1185">Reference proteome</keyword>
<keyword evidence="7" id="KW-0547">Nucleotide-binding</keyword>
<keyword evidence="11 14" id="KW-0324">Glycolysis</keyword>
<dbReference type="InterPro" id="IPR036918">
    <property type="entry name" value="Pyrv_Knase_C_sf"/>
</dbReference>
<comment type="similarity">
    <text evidence="3 14">Belongs to the pyruvate kinase family.</text>
</comment>
<comment type="pathway">
    <text evidence="2 14">Carbohydrate degradation; glycolysis; pyruvate from D-glyceraldehyde 3-phosphate: step 5/5.</text>
</comment>
<dbReference type="InterPro" id="IPR018209">
    <property type="entry name" value="Pyrv_Knase_AS"/>
</dbReference>
<evidence type="ECO:0000256" key="14">
    <source>
        <dbReference type="RuleBase" id="RU000504"/>
    </source>
</evidence>
<proteinExistence type="inferred from homology"/>
<evidence type="ECO:0000256" key="11">
    <source>
        <dbReference type="ARBA" id="ARBA00023152"/>
    </source>
</evidence>
<dbReference type="InterPro" id="IPR015793">
    <property type="entry name" value="Pyrv_Knase_brl"/>
</dbReference>
<accession>A0ABW1S8Q7</accession>
<comment type="cofactor">
    <cofactor evidence="1">
        <name>K(+)</name>
        <dbReference type="ChEBI" id="CHEBI:29103"/>
    </cofactor>
</comment>
<feature type="domain" description="Pyruvate kinase C-terminal" evidence="16">
    <location>
        <begin position="360"/>
        <end position="471"/>
    </location>
</feature>
<feature type="domain" description="Pyruvate kinase barrel" evidence="15">
    <location>
        <begin position="9"/>
        <end position="326"/>
    </location>
</feature>
<dbReference type="PRINTS" id="PR01050">
    <property type="entry name" value="PYRUVTKNASE"/>
</dbReference>
<evidence type="ECO:0000256" key="8">
    <source>
        <dbReference type="ARBA" id="ARBA00022777"/>
    </source>
</evidence>
<sequence length="481" mass="52373">MTLSSIKARNCKIVATVGPSSNSPSRLALLAKTGVNVFRINFSHGEADKHREVIRAIRQMEDLLGQRVGILADMQGPKIRVGKLKGEEMKLGWGEAIDLVCQEEQPSAGKAIPIPHPEIFEVSEPGDQLLFDDGRLACELTSVSRDRAEARVTMAGTLKDRKGVNVPDKRLRISAITEKDRADMKVALEEGVDYIALSFVQHPDDVAEARELIGDKARILVKIEKPSALEYLSEILGAADAAMVARGDLGVELPPEQVPVHQRRIVREARRLGRPVVVATQMLESMIESSTPTRAEASDVATAVYQGADAVMLSAESAVGRHPQTVVAIMDRIIRAIEGAPDYYDALSQYRAEPEETTADAICHAAADIAETLDCKAIMAFTTTGSTVKRISRARPRAPIIMLTEKVETARRGALYWGVSPVIAEEIGSHESMMETAKRFAVELGVEENERIVITAGVPFGRPGKTNLVQVTRASSQDEED</sequence>
<keyword evidence="5 14" id="KW-0808">Transferase</keyword>
<dbReference type="InterPro" id="IPR040442">
    <property type="entry name" value="Pyrv_kinase-like_dom_sf"/>
</dbReference>
<evidence type="ECO:0000256" key="13">
    <source>
        <dbReference type="NCBIfam" id="TIGR01064"/>
    </source>
</evidence>
<dbReference type="EMBL" id="JBHSSW010000009">
    <property type="protein sequence ID" value="MFC6197909.1"/>
    <property type="molecule type" value="Genomic_DNA"/>
</dbReference>
<dbReference type="GO" id="GO:0016301">
    <property type="term" value="F:kinase activity"/>
    <property type="evidence" value="ECO:0007669"/>
    <property type="project" value="UniProtKB-KW"/>
</dbReference>
<dbReference type="Gene3D" id="3.40.1380.20">
    <property type="entry name" value="Pyruvate kinase, C-terminal domain"/>
    <property type="match status" value="1"/>
</dbReference>
<dbReference type="InterPro" id="IPR015813">
    <property type="entry name" value="Pyrv/PenolPyrv_kinase-like_dom"/>
</dbReference>
<comment type="caution">
    <text evidence="17">The sequence shown here is derived from an EMBL/GenBank/DDBJ whole genome shotgun (WGS) entry which is preliminary data.</text>
</comment>
<dbReference type="NCBIfam" id="NF004491">
    <property type="entry name" value="PRK05826.1"/>
    <property type="match status" value="1"/>
</dbReference>
<dbReference type="Gene3D" id="3.20.20.60">
    <property type="entry name" value="Phosphoenolpyruvate-binding domains"/>
    <property type="match status" value="1"/>
</dbReference>
<dbReference type="Gene3D" id="2.40.33.10">
    <property type="entry name" value="PK beta-barrel domain-like"/>
    <property type="match status" value="1"/>
</dbReference>
<evidence type="ECO:0000256" key="9">
    <source>
        <dbReference type="ARBA" id="ARBA00022840"/>
    </source>
</evidence>
<keyword evidence="10 14" id="KW-0460">Magnesium</keyword>
<evidence type="ECO:0000259" key="16">
    <source>
        <dbReference type="Pfam" id="PF02887"/>
    </source>
</evidence>
<dbReference type="SUPFAM" id="SSF51621">
    <property type="entry name" value="Phosphoenolpyruvate/pyruvate domain"/>
    <property type="match status" value="1"/>
</dbReference>
<keyword evidence="9" id="KW-0067">ATP-binding</keyword>
<dbReference type="RefSeq" id="WP_377377509.1">
    <property type="nucleotide sequence ID" value="NZ_JBHSSW010000009.1"/>
</dbReference>
<evidence type="ECO:0000256" key="5">
    <source>
        <dbReference type="ARBA" id="ARBA00022679"/>
    </source>
</evidence>
<gene>
    <name evidence="17" type="primary">pyk</name>
    <name evidence="17" type="ORF">ACFQDM_07460</name>
</gene>
<dbReference type="GO" id="GO:0004743">
    <property type="term" value="F:pyruvate kinase activity"/>
    <property type="evidence" value="ECO:0007669"/>
    <property type="project" value="UniProtKB-EC"/>
</dbReference>
<organism evidence="17 18">
    <name type="scientific">Ponticaulis profundi</name>
    <dbReference type="NCBI Taxonomy" id="2665222"/>
    <lineage>
        <taxon>Bacteria</taxon>
        <taxon>Pseudomonadati</taxon>
        <taxon>Pseudomonadota</taxon>
        <taxon>Alphaproteobacteria</taxon>
        <taxon>Hyphomonadales</taxon>
        <taxon>Hyphomonadaceae</taxon>
        <taxon>Ponticaulis</taxon>
    </lineage>
</organism>
<dbReference type="Pfam" id="PF00224">
    <property type="entry name" value="PK"/>
    <property type="match status" value="1"/>
</dbReference>
<dbReference type="Pfam" id="PF02887">
    <property type="entry name" value="PK_C"/>
    <property type="match status" value="1"/>
</dbReference>
<dbReference type="PROSITE" id="PS00110">
    <property type="entry name" value="PYRUVATE_KINASE"/>
    <property type="match status" value="1"/>
</dbReference>
<dbReference type="NCBIfam" id="TIGR01064">
    <property type="entry name" value="pyruv_kin"/>
    <property type="match status" value="1"/>
</dbReference>
<dbReference type="InterPro" id="IPR001697">
    <property type="entry name" value="Pyr_Knase"/>
</dbReference>
<evidence type="ECO:0000313" key="17">
    <source>
        <dbReference type="EMBL" id="MFC6197909.1"/>
    </source>
</evidence>
<evidence type="ECO:0000256" key="2">
    <source>
        <dbReference type="ARBA" id="ARBA00004997"/>
    </source>
</evidence>
<dbReference type="PANTHER" id="PTHR11817">
    <property type="entry name" value="PYRUVATE KINASE"/>
    <property type="match status" value="1"/>
</dbReference>